<keyword evidence="4" id="KW-0378">Hydrolase</keyword>
<dbReference type="GO" id="GO:0004309">
    <property type="term" value="F:exopolyphosphatase activity"/>
    <property type="evidence" value="ECO:0007669"/>
    <property type="project" value="UniProtKB-EC"/>
</dbReference>
<name>A0A074LPI1_9BACL</name>
<keyword evidence="9" id="KW-1185">Reference proteome</keyword>
<dbReference type="Pfam" id="PF02541">
    <property type="entry name" value="Ppx-GppA"/>
    <property type="match status" value="1"/>
</dbReference>
<dbReference type="EC" id="3.6.1.11" evidence="2"/>
<dbReference type="PANTHER" id="PTHR30005">
    <property type="entry name" value="EXOPOLYPHOSPHATASE"/>
    <property type="match status" value="1"/>
</dbReference>
<dbReference type="SUPFAM" id="SSF109604">
    <property type="entry name" value="HD-domain/PDEase-like"/>
    <property type="match status" value="1"/>
</dbReference>
<dbReference type="InterPro" id="IPR022371">
    <property type="entry name" value="Exopolyphosphatase"/>
</dbReference>
<evidence type="ECO:0000256" key="5">
    <source>
        <dbReference type="ARBA" id="ARBA00047607"/>
    </source>
</evidence>
<proteinExistence type="inferred from homology"/>
<evidence type="ECO:0000256" key="1">
    <source>
        <dbReference type="ARBA" id="ARBA00007125"/>
    </source>
</evidence>
<dbReference type="Gene3D" id="1.10.3210.10">
    <property type="entry name" value="Hypothetical protein af1432"/>
    <property type="match status" value="1"/>
</dbReference>
<dbReference type="AlphaFoldDB" id="A0A074LPI1"/>
<comment type="caution">
    <text evidence="8">The sequence shown here is derived from an EMBL/GenBank/DDBJ whole genome shotgun (WGS) entry which is preliminary data.</text>
</comment>
<dbReference type="SUPFAM" id="SSF53067">
    <property type="entry name" value="Actin-like ATPase domain"/>
    <property type="match status" value="2"/>
</dbReference>
<gene>
    <name evidence="8" type="ORF">EL26_15900</name>
</gene>
<feature type="domain" description="Ppx/GppA phosphatase N-terminal" evidence="6">
    <location>
        <begin position="20"/>
        <end position="306"/>
    </location>
</feature>
<dbReference type="InterPro" id="IPR003695">
    <property type="entry name" value="Ppx_GppA_N"/>
</dbReference>
<dbReference type="PIRSF" id="PIRSF001267">
    <property type="entry name" value="Pyrophosphatase_GppA_Ppx"/>
    <property type="match status" value="1"/>
</dbReference>
<dbReference type="Gene3D" id="3.30.420.150">
    <property type="entry name" value="Exopolyphosphatase. Domain 2"/>
    <property type="match status" value="1"/>
</dbReference>
<comment type="catalytic activity">
    <reaction evidence="5">
        <text>[phosphate](n) + H2O = [phosphate](n-1) + phosphate + H(+)</text>
        <dbReference type="Rhea" id="RHEA:21528"/>
        <dbReference type="Rhea" id="RHEA-COMP:9859"/>
        <dbReference type="Rhea" id="RHEA-COMP:14279"/>
        <dbReference type="ChEBI" id="CHEBI:15377"/>
        <dbReference type="ChEBI" id="CHEBI:15378"/>
        <dbReference type="ChEBI" id="CHEBI:16838"/>
        <dbReference type="ChEBI" id="CHEBI:43474"/>
        <dbReference type="EC" id="3.6.1.11"/>
    </reaction>
</comment>
<feature type="domain" description="Ppx/GppA phosphatase C-terminal" evidence="7">
    <location>
        <begin position="321"/>
        <end position="454"/>
    </location>
</feature>
<sequence length="518" mass="57944">MNTTQLAIIDLGSNSARLVIYEQDEQGLLFETDNVKQVLRLSSHLTPDGQLDESGVHLTLNCLRHFKDICDARGVTEIVGVATAAMRQAENGAELRDRIERETGISVRILSGPEEAQYGYLAVVNTMNVRDAFTVDIGGGSTEVTWVEDRRCVHKISFPFGAVSLTQRFFKSDNPAQDELKKLEAFLREQFAGAPWLTKRPRPVPLIAMGGTARNIGNMDQKKRNYSFQSLHQYTMNPAAVAQSYQTLVKTPLDKRRKIKGLSKDRADLIVAGAAVFSVLLDVTGSAEFVISTKGLRDGLLFERMLQGVDDNVVPDVSLFSARQWMKRYRVNQTRAEHVSRLAVSLFDQLNDLGLLQADAGQRRLLQISGLLQDIGLSINTFDAAQHTFYLLTNVLLYGLTHRERLILGMLASYKNDKKIEKQLIQHSDMVMPMELPGIKRLAQLGMLARILNRPLAGQVRSIQVEKRPDGVRLLCRVLPQHILDRGLVDEMLEALSKTYGIKFGYELTPVPTVETTN</sequence>
<dbReference type="PANTHER" id="PTHR30005:SF0">
    <property type="entry name" value="RETROGRADE REGULATION PROTEIN 2"/>
    <property type="match status" value="1"/>
</dbReference>
<evidence type="ECO:0000256" key="2">
    <source>
        <dbReference type="ARBA" id="ARBA00012451"/>
    </source>
</evidence>
<dbReference type="OrthoDB" id="9807195at2"/>
<evidence type="ECO:0000256" key="3">
    <source>
        <dbReference type="ARBA" id="ARBA00020416"/>
    </source>
</evidence>
<dbReference type="Proteomes" id="UP000027931">
    <property type="component" value="Unassembled WGS sequence"/>
</dbReference>
<evidence type="ECO:0000256" key="4">
    <source>
        <dbReference type="ARBA" id="ARBA00022801"/>
    </source>
</evidence>
<dbReference type="GO" id="GO:0006793">
    <property type="term" value="P:phosphorus metabolic process"/>
    <property type="evidence" value="ECO:0007669"/>
    <property type="project" value="InterPro"/>
</dbReference>
<accession>A0A074LPI1</accession>
<evidence type="ECO:0000313" key="9">
    <source>
        <dbReference type="Proteomes" id="UP000027931"/>
    </source>
</evidence>
<dbReference type="Pfam" id="PF21447">
    <property type="entry name" value="Ppx-GppA_III"/>
    <property type="match status" value="1"/>
</dbReference>
<evidence type="ECO:0000313" key="8">
    <source>
        <dbReference type="EMBL" id="KEO82405.1"/>
    </source>
</evidence>
<organism evidence="8 9">
    <name type="scientific">Tumebacillus flagellatus</name>
    <dbReference type="NCBI Taxonomy" id="1157490"/>
    <lineage>
        <taxon>Bacteria</taxon>
        <taxon>Bacillati</taxon>
        <taxon>Bacillota</taxon>
        <taxon>Bacilli</taxon>
        <taxon>Bacillales</taxon>
        <taxon>Alicyclobacillaceae</taxon>
        <taxon>Tumebacillus</taxon>
    </lineage>
</organism>
<evidence type="ECO:0000259" key="7">
    <source>
        <dbReference type="Pfam" id="PF21447"/>
    </source>
</evidence>
<dbReference type="NCBIfam" id="TIGR03706">
    <property type="entry name" value="exo_poly_only"/>
    <property type="match status" value="1"/>
</dbReference>
<dbReference type="Gene3D" id="3.30.420.40">
    <property type="match status" value="1"/>
</dbReference>
<dbReference type="GO" id="GO:0006357">
    <property type="term" value="P:regulation of transcription by RNA polymerase II"/>
    <property type="evidence" value="ECO:0007669"/>
    <property type="project" value="TreeGrafter"/>
</dbReference>
<dbReference type="RefSeq" id="WP_052036437.1">
    <property type="nucleotide sequence ID" value="NZ_JMIR01000023.1"/>
</dbReference>
<reference evidence="8 9" key="1">
    <citation type="journal article" date="2013" name="Int. J. Syst. Evol. Microbiol.">
        <title>Tumebacillus flagellatus sp. nov., an alpha-amylase/pullulanase-producing bacterium isolated from cassava wastewater.</title>
        <authorList>
            <person name="Wang Q."/>
            <person name="Xie N."/>
            <person name="Qin Y."/>
            <person name="Shen N."/>
            <person name="Zhu J."/>
            <person name="Mi H."/>
            <person name="Huang R."/>
        </authorList>
    </citation>
    <scope>NUCLEOTIDE SEQUENCE [LARGE SCALE GENOMIC DNA]</scope>
    <source>
        <strain evidence="8 9">GST4</strain>
    </source>
</reference>
<dbReference type="InterPro" id="IPR030673">
    <property type="entry name" value="PyroPPase_GppA_Ppx"/>
</dbReference>
<dbReference type="eggNOG" id="COG0248">
    <property type="taxonomic scope" value="Bacteria"/>
</dbReference>
<comment type="similarity">
    <text evidence="1">Belongs to the GppA/Ppx family.</text>
</comment>
<dbReference type="CDD" id="cd24052">
    <property type="entry name" value="ASKHA_NBD_HpPPX-GppA-like"/>
    <property type="match status" value="1"/>
</dbReference>
<dbReference type="InterPro" id="IPR048950">
    <property type="entry name" value="Ppx_GppA_C"/>
</dbReference>
<dbReference type="InterPro" id="IPR043129">
    <property type="entry name" value="ATPase_NBD"/>
</dbReference>
<dbReference type="STRING" id="1157490.EL26_15900"/>
<dbReference type="EMBL" id="JMIR01000023">
    <property type="protein sequence ID" value="KEO82405.1"/>
    <property type="molecule type" value="Genomic_DNA"/>
</dbReference>
<evidence type="ECO:0000259" key="6">
    <source>
        <dbReference type="Pfam" id="PF02541"/>
    </source>
</evidence>
<dbReference type="InterPro" id="IPR050273">
    <property type="entry name" value="GppA/Ppx_hydrolase"/>
</dbReference>
<protein>
    <recommendedName>
        <fullName evidence="3">Exopolyphosphatase</fullName>
        <ecNumber evidence="2">3.6.1.11</ecNumber>
    </recommendedName>
</protein>